<dbReference type="AlphaFoldDB" id="A0A5C1I5H2"/>
<protein>
    <submittedName>
        <fullName evidence="1">DUF72 domain-containing protein</fullName>
    </submittedName>
</protein>
<dbReference type="Pfam" id="PF01904">
    <property type="entry name" value="DUF72"/>
    <property type="match status" value="1"/>
</dbReference>
<evidence type="ECO:0000313" key="1">
    <source>
        <dbReference type="EMBL" id="QEM12351.1"/>
    </source>
</evidence>
<dbReference type="EMBL" id="CP043450">
    <property type="protein sequence ID" value="QEM12351.1"/>
    <property type="molecule type" value="Genomic_DNA"/>
</dbReference>
<dbReference type="InterPro" id="IPR002763">
    <property type="entry name" value="DUF72"/>
</dbReference>
<reference evidence="1" key="1">
    <citation type="submission" date="2019-08" db="EMBL/GenBank/DDBJ databases">
        <title>Comparative genome analysis confer to the adaptation heavy metal polluted environment.</title>
        <authorList>
            <person name="Li Y."/>
        </authorList>
    </citation>
    <scope>NUCLEOTIDE SEQUENCE [LARGE SCALE GENOMIC DNA]</scope>
    <source>
        <strain evidence="1">P1</strain>
    </source>
</reference>
<dbReference type="Gene3D" id="3.20.20.410">
    <property type="entry name" value="Protein of unknown function UPF0759"/>
    <property type="match status" value="1"/>
</dbReference>
<dbReference type="InterPro" id="IPR036520">
    <property type="entry name" value="UPF0759_sf"/>
</dbReference>
<dbReference type="SUPFAM" id="SSF117396">
    <property type="entry name" value="TM1631-like"/>
    <property type="match status" value="1"/>
</dbReference>
<dbReference type="PANTHER" id="PTHR30348:SF4">
    <property type="entry name" value="DUF72 DOMAIN-CONTAINING PROTEIN"/>
    <property type="match status" value="1"/>
</dbReference>
<keyword evidence="2" id="KW-1185">Reference proteome</keyword>
<organism evidence="1 2">
    <name type="scientific">Mucilaginibacter rubeus</name>
    <dbReference type="NCBI Taxonomy" id="2027860"/>
    <lineage>
        <taxon>Bacteria</taxon>
        <taxon>Pseudomonadati</taxon>
        <taxon>Bacteroidota</taxon>
        <taxon>Sphingobacteriia</taxon>
        <taxon>Sphingobacteriales</taxon>
        <taxon>Sphingobacteriaceae</taxon>
        <taxon>Mucilaginibacter</taxon>
    </lineage>
</organism>
<dbReference type="RefSeq" id="WP_112575074.1">
    <property type="nucleotide sequence ID" value="NZ_CP043450.1"/>
</dbReference>
<accession>A0A5C1I5H2</accession>
<dbReference type="Proteomes" id="UP000251402">
    <property type="component" value="Chromosome"/>
</dbReference>
<sequence>MQKKVFAGTSGLQIDRPKRDFPLAYAQLSRLGYYALHENSIEINSSFYKVPQQNTLTRWVREVGPDFLFTFKLWSEISHKKNLIFNAADLSRFMKTIHIIPEVNKGCLLVQFPPSLHVNAMSQLRELIESLKSFQWPIAIEFRHSSWYQDETYELLNLNQVAMVIQDMPASGTPIEVTSDEFVYLRFHGPSGNYKGSYSDSFLNEYAGYIKKWQEEGKAIYLYFNNTAGAALENLQSLKKCLADHYK</sequence>
<gene>
    <name evidence="1" type="ORF">DEO27_020800</name>
</gene>
<evidence type="ECO:0000313" key="2">
    <source>
        <dbReference type="Proteomes" id="UP000251402"/>
    </source>
</evidence>
<name>A0A5C1I5H2_9SPHI</name>
<dbReference type="OrthoDB" id="9780310at2"/>
<proteinExistence type="predicted"/>
<dbReference type="KEGG" id="mrub:DEO27_020800"/>
<dbReference type="PANTHER" id="PTHR30348">
    <property type="entry name" value="UNCHARACTERIZED PROTEIN YECE"/>
    <property type="match status" value="1"/>
</dbReference>